<proteinExistence type="predicted"/>
<dbReference type="Pfam" id="PF01243">
    <property type="entry name" value="PNPOx_N"/>
    <property type="match status" value="1"/>
</dbReference>
<dbReference type="NCBIfam" id="TIGR03618">
    <property type="entry name" value="Rv1155_F420"/>
    <property type="match status" value="1"/>
</dbReference>
<accession>A0A9W4GP75</accession>
<evidence type="ECO:0000259" key="3">
    <source>
        <dbReference type="Pfam" id="PF01243"/>
    </source>
</evidence>
<evidence type="ECO:0000313" key="5">
    <source>
        <dbReference type="Proteomes" id="UP001152519"/>
    </source>
</evidence>
<sequence>MPSAHVPPAVDSSALRRSALDVSPRPPGPQRCGAACCGARRWHRHDGAMPQMTEPEWRAFLAHGTRTAKLASTRADGRPHLAPVWFLLDGDDLVFNTGRDTVKGRTLARDPRVMVCVDDERPPFSFVLVEGTAALSDDLDDVRDWAGRIAARYMGEDRAEEYAARNGVPGELLVRVRIGKVIAQSSLAD</sequence>
<reference evidence="4" key="1">
    <citation type="submission" date="2021-05" db="EMBL/GenBank/DDBJ databases">
        <authorList>
            <person name="Arsene-Ploetze F."/>
        </authorList>
    </citation>
    <scope>NUCLEOTIDE SEQUENCE</scope>
    <source>
        <strain evidence="4">DSM 42138</strain>
    </source>
</reference>
<feature type="domain" description="Pyridoxamine 5'-phosphate oxidase N-terminal" evidence="3">
    <location>
        <begin position="54"/>
        <end position="181"/>
    </location>
</feature>
<dbReference type="Gene3D" id="2.30.110.10">
    <property type="entry name" value="Electron Transport, Fmn-binding Protein, Chain A"/>
    <property type="match status" value="1"/>
</dbReference>
<dbReference type="GO" id="GO:0016627">
    <property type="term" value="F:oxidoreductase activity, acting on the CH-CH group of donors"/>
    <property type="evidence" value="ECO:0007669"/>
    <property type="project" value="TreeGrafter"/>
</dbReference>
<organism evidence="4 5">
    <name type="scientific">Actinacidiphila cocklensis</name>
    <dbReference type="NCBI Taxonomy" id="887465"/>
    <lineage>
        <taxon>Bacteria</taxon>
        <taxon>Bacillati</taxon>
        <taxon>Actinomycetota</taxon>
        <taxon>Actinomycetes</taxon>
        <taxon>Kitasatosporales</taxon>
        <taxon>Streptomycetaceae</taxon>
        <taxon>Actinacidiphila</taxon>
    </lineage>
</organism>
<dbReference type="SUPFAM" id="SSF50475">
    <property type="entry name" value="FMN-binding split barrel"/>
    <property type="match status" value="1"/>
</dbReference>
<dbReference type="Proteomes" id="UP001152519">
    <property type="component" value="Unassembled WGS sequence"/>
</dbReference>
<dbReference type="PANTHER" id="PTHR35176:SF1">
    <property type="entry name" value="F420H(2)-DEPENDENT BILIVERDIN REDUCTASE"/>
    <property type="match status" value="1"/>
</dbReference>
<protein>
    <recommendedName>
        <fullName evidence="3">Pyridoxamine 5'-phosphate oxidase N-terminal domain-containing protein</fullName>
    </recommendedName>
</protein>
<dbReference type="InterPro" id="IPR011576">
    <property type="entry name" value="Pyridox_Oxase_N"/>
</dbReference>
<gene>
    <name evidence="4" type="ORF">SCOCK_140175</name>
</gene>
<keyword evidence="1" id="KW-0560">Oxidoreductase</keyword>
<dbReference type="GO" id="GO:0005829">
    <property type="term" value="C:cytosol"/>
    <property type="evidence" value="ECO:0007669"/>
    <property type="project" value="TreeGrafter"/>
</dbReference>
<dbReference type="InterPro" id="IPR019920">
    <property type="entry name" value="F420-binding_dom_put"/>
</dbReference>
<comment type="caution">
    <text evidence="4">The sequence shown here is derived from an EMBL/GenBank/DDBJ whole genome shotgun (WGS) entry which is preliminary data.</text>
</comment>
<dbReference type="InterPro" id="IPR012349">
    <property type="entry name" value="Split_barrel_FMN-bd"/>
</dbReference>
<name>A0A9W4GP75_9ACTN</name>
<feature type="region of interest" description="Disordered" evidence="2">
    <location>
        <begin position="1"/>
        <end position="32"/>
    </location>
</feature>
<evidence type="ECO:0000256" key="1">
    <source>
        <dbReference type="ARBA" id="ARBA00023002"/>
    </source>
</evidence>
<dbReference type="EMBL" id="CAJSLV010000042">
    <property type="protein sequence ID" value="CAG6391977.1"/>
    <property type="molecule type" value="Genomic_DNA"/>
</dbReference>
<dbReference type="GO" id="GO:0070967">
    <property type="term" value="F:coenzyme F420 binding"/>
    <property type="evidence" value="ECO:0007669"/>
    <property type="project" value="TreeGrafter"/>
</dbReference>
<keyword evidence="5" id="KW-1185">Reference proteome</keyword>
<dbReference type="AlphaFoldDB" id="A0A9W4GP75"/>
<dbReference type="InterPro" id="IPR052019">
    <property type="entry name" value="F420H2_bilvrd_red/Heme_oxyg"/>
</dbReference>
<evidence type="ECO:0000256" key="2">
    <source>
        <dbReference type="SAM" id="MobiDB-lite"/>
    </source>
</evidence>
<evidence type="ECO:0000313" key="4">
    <source>
        <dbReference type="EMBL" id="CAG6391977.1"/>
    </source>
</evidence>
<dbReference type="PANTHER" id="PTHR35176">
    <property type="entry name" value="HEME OXYGENASE HI_0854-RELATED"/>
    <property type="match status" value="1"/>
</dbReference>